<protein>
    <recommendedName>
        <fullName evidence="1">Bacterial spore germination immunoglobulin-like domain-containing protein</fullName>
    </recommendedName>
</protein>
<accession>A0A1G2QE90</accession>
<dbReference type="InterPro" id="IPR018911">
    <property type="entry name" value="Gmad2_Ig-like_dom"/>
</dbReference>
<proteinExistence type="predicted"/>
<evidence type="ECO:0000313" key="3">
    <source>
        <dbReference type="Proteomes" id="UP000177043"/>
    </source>
</evidence>
<feature type="domain" description="Bacterial spore germination immunoglobulin-like" evidence="1">
    <location>
        <begin position="79"/>
        <end position="165"/>
    </location>
</feature>
<sequence>MKKQNILLLIVVLAVAGSSWWLINEVTPTPVQISEINSFEDCVDAGYPILESYPEQCQTADGRSFTRDIGNANELTNLIVLDSPRPGERVTSPLTITGQARGTWYFEASFPVEIQDESGKTLAQVPAQAQGEWMTEEFVPFAVTIDFAAPISGTGKLILHKDNPSGLPENDNSLIVPLKFTPATTTPITSGCVVGGCSSQLCVEKSAGTDASTCEWSPKYACYQAATCARNTAGQCAWVETPTLKACLAKNTD</sequence>
<evidence type="ECO:0000313" key="2">
    <source>
        <dbReference type="EMBL" id="OHA58281.1"/>
    </source>
</evidence>
<dbReference type="AlphaFoldDB" id="A0A1G2QE90"/>
<comment type="caution">
    <text evidence="2">The sequence shown here is derived from an EMBL/GenBank/DDBJ whole genome shotgun (WGS) entry which is preliminary data.</text>
</comment>
<organism evidence="2 3">
    <name type="scientific">Candidatus Vogelbacteria bacterium RIFOXYD1_FULL_44_32</name>
    <dbReference type="NCBI Taxonomy" id="1802438"/>
    <lineage>
        <taxon>Bacteria</taxon>
        <taxon>Candidatus Vogeliibacteriota</taxon>
    </lineage>
</organism>
<name>A0A1G2QE90_9BACT</name>
<reference evidence="2 3" key="1">
    <citation type="journal article" date="2016" name="Nat. Commun.">
        <title>Thousands of microbial genomes shed light on interconnected biogeochemical processes in an aquifer system.</title>
        <authorList>
            <person name="Anantharaman K."/>
            <person name="Brown C.T."/>
            <person name="Hug L.A."/>
            <person name="Sharon I."/>
            <person name="Castelle C.J."/>
            <person name="Probst A.J."/>
            <person name="Thomas B.C."/>
            <person name="Singh A."/>
            <person name="Wilkins M.J."/>
            <person name="Karaoz U."/>
            <person name="Brodie E.L."/>
            <person name="Williams K.H."/>
            <person name="Hubbard S.S."/>
            <person name="Banfield J.F."/>
        </authorList>
    </citation>
    <scope>NUCLEOTIDE SEQUENCE [LARGE SCALE GENOMIC DNA]</scope>
</reference>
<evidence type="ECO:0000259" key="1">
    <source>
        <dbReference type="Pfam" id="PF10648"/>
    </source>
</evidence>
<dbReference type="STRING" id="1802438.A2571_03440"/>
<dbReference type="Proteomes" id="UP000177043">
    <property type="component" value="Unassembled WGS sequence"/>
</dbReference>
<dbReference type="EMBL" id="MHTJ01000004">
    <property type="protein sequence ID" value="OHA58281.1"/>
    <property type="molecule type" value="Genomic_DNA"/>
</dbReference>
<gene>
    <name evidence="2" type="ORF">A2571_03440</name>
</gene>
<dbReference type="Pfam" id="PF10648">
    <property type="entry name" value="Gmad2"/>
    <property type="match status" value="1"/>
</dbReference>